<dbReference type="AlphaFoldDB" id="A6N9W0"/>
<dbReference type="EMBL" id="EF633926">
    <property type="protein sequence ID" value="ABR23443.1"/>
    <property type="molecule type" value="mRNA"/>
</dbReference>
<evidence type="ECO:0000256" key="1">
    <source>
        <dbReference type="SAM" id="SignalP"/>
    </source>
</evidence>
<accession>A6N9W0</accession>
<protein>
    <submittedName>
        <fullName evidence="2">Salivary secreted lipocalin</fullName>
    </submittedName>
</protein>
<reference evidence="2" key="1">
    <citation type="submission" date="2007-05" db="EMBL/GenBank/DDBJ databases">
        <authorList>
            <person name="Douchkov D."/>
            <person name="Schweizer P."/>
        </authorList>
    </citation>
    <scope>NUCLEOTIDE SEQUENCE</scope>
    <source>
        <tissue evidence="2">Salivary gland</tissue>
    </source>
</reference>
<reference evidence="2" key="2">
    <citation type="journal article" date="2008" name="Insect Biochem. Mol. Biol.">
        <title>An insight into the sialome of the soft tick, Ornithodorus parkeri.</title>
        <authorList>
            <person name="Francischetti I.M."/>
            <person name="Mans B.J."/>
            <person name="Meng Z."/>
            <person name="Gudderra N."/>
            <person name="Veenstra T.D."/>
            <person name="Pham V.M."/>
            <person name="Ribeiro J.M."/>
        </authorList>
    </citation>
    <scope>NUCLEOTIDE SEQUENCE</scope>
    <source>
        <tissue evidence="2">Salivary gland</tissue>
    </source>
</reference>
<feature type="chain" id="PRO_5002697462" evidence="1">
    <location>
        <begin position="20"/>
        <end position="177"/>
    </location>
</feature>
<dbReference type="SUPFAM" id="SSF50814">
    <property type="entry name" value="Lipocalins"/>
    <property type="match status" value="1"/>
</dbReference>
<dbReference type="InterPro" id="IPR012674">
    <property type="entry name" value="Calycin"/>
</dbReference>
<dbReference type="Gene3D" id="2.40.128.20">
    <property type="match status" value="1"/>
</dbReference>
<proteinExistence type="evidence at transcript level"/>
<evidence type="ECO:0000313" key="2">
    <source>
        <dbReference type="EMBL" id="ABR23443.1"/>
    </source>
</evidence>
<name>A6N9W0_ORNPR</name>
<organism evidence="2">
    <name type="scientific">Ornithodoros parkeri</name>
    <name type="common">Soft tick</name>
    <name type="synonym">Argasid tick</name>
    <dbReference type="NCBI Taxonomy" id="140564"/>
    <lineage>
        <taxon>Eukaryota</taxon>
        <taxon>Metazoa</taxon>
        <taxon>Ecdysozoa</taxon>
        <taxon>Arthropoda</taxon>
        <taxon>Chelicerata</taxon>
        <taxon>Arachnida</taxon>
        <taxon>Acari</taxon>
        <taxon>Parasitiformes</taxon>
        <taxon>Ixodida</taxon>
        <taxon>Ixodoidea</taxon>
        <taxon>Argasidae</taxon>
        <taxon>Ornithodorinae</taxon>
        <taxon>Ornithodoros</taxon>
    </lineage>
</organism>
<sequence>MLQVVVFLTGCCFVATVHAACNTGPFDAKRSIIGPGKGEYYLARSTYEQNISCLYVVPPPEGTEFPAIYPFGYKEGNKWVQKNGTVNGEGPNIIDSDAGFGVTNTTLVYSDYKECDVGLFHGEKVGGPYVELWKHSDAKKGSEGLKCCQKYFRKELEKQGKSKTDFKRVDKNCKYPA</sequence>
<keyword evidence="1" id="KW-0732">Signal</keyword>
<feature type="signal peptide" evidence="1">
    <location>
        <begin position="1"/>
        <end position="19"/>
    </location>
</feature>